<dbReference type="FunFam" id="3.30.56.10:FF:000002">
    <property type="entry name" value="Phenylalanine--tRNA ligase beta subunit"/>
    <property type="match status" value="1"/>
</dbReference>
<feature type="domain" description="B5" evidence="19">
    <location>
        <begin position="409"/>
        <end position="484"/>
    </location>
</feature>
<feature type="binding site" evidence="15">
    <location>
        <position position="472"/>
    </location>
    <ligand>
        <name>Mg(2+)</name>
        <dbReference type="ChEBI" id="CHEBI:18420"/>
        <note>shared with alpha subunit</note>
    </ligand>
</feature>
<dbReference type="SMART" id="SM00874">
    <property type="entry name" value="B5"/>
    <property type="match status" value="1"/>
</dbReference>
<evidence type="ECO:0000259" key="17">
    <source>
        <dbReference type="PROSITE" id="PS50886"/>
    </source>
</evidence>
<dbReference type="Gene3D" id="3.30.56.10">
    <property type="match status" value="2"/>
</dbReference>
<dbReference type="FunFam" id="3.50.40.10:FF:000001">
    <property type="entry name" value="Phenylalanine--tRNA ligase beta subunit"/>
    <property type="match status" value="1"/>
</dbReference>
<evidence type="ECO:0000313" key="21">
    <source>
        <dbReference type="Proteomes" id="UP000179524"/>
    </source>
</evidence>
<dbReference type="InterPro" id="IPR005146">
    <property type="entry name" value="B3/B4_tRNA-bd"/>
</dbReference>
<dbReference type="PANTHER" id="PTHR10947:SF0">
    <property type="entry name" value="PHENYLALANINE--TRNA LIGASE BETA SUBUNIT"/>
    <property type="match status" value="1"/>
</dbReference>
<dbReference type="GO" id="GO:0005524">
    <property type="term" value="F:ATP binding"/>
    <property type="evidence" value="ECO:0007669"/>
    <property type="project" value="UniProtKB-UniRule"/>
</dbReference>
<dbReference type="Pfam" id="PF03483">
    <property type="entry name" value="B3_4"/>
    <property type="match status" value="1"/>
</dbReference>
<feature type="domain" description="FDX-ACB" evidence="18">
    <location>
        <begin position="714"/>
        <end position="807"/>
    </location>
</feature>
<dbReference type="InterPro" id="IPR012340">
    <property type="entry name" value="NA-bd_OB-fold"/>
</dbReference>
<feature type="binding site" evidence="15">
    <location>
        <position position="468"/>
    </location>
    <ligand>
        <name>Mg(2+)</name>
        <dbReference type="ChEBI" id="CHEBI:18420"/>
        <note>shared with alpha subunit</note>
    </ligand>
</feature>
<dbReference type="FunFam" id="3.30.70.380:FF:000001">
    <property type="entry name" value="Phenylalanine--tRNA ligase beta subunit"/>
    <property type="match status" value="1"/>
</dbReference>
<protein>
    <recommendedName>
        <fullName evidence="15">Phenylalanine--tRNA ligase beta subunit</fullName>
        <ecNumber evidence="15">6.1.1.20</ecNumber>
    </recommendedName>
    <alternativeName>
        <fullName evidence="15">Phenylalanyl-tRNA synthetase beta subunit</fullName>
        <shortName evidence="15">PheRS</shortName>
    </alternativeName>
</protein>
<dbReference type="Gene3D" id="3.30.930.10">
    <property type="entry name" value="Bira Bifunctional Protein, Domain 2"/>
    <property type="match status" value="1"/>
</dbReference>
<dbReference type="EMBL" id="MLQR01000025">
    <property type="protein sequence ID" value="OIJ13895.1"/>
    <property type="molecule type" value="Genomic_DNA"/>
</dbReference>
<dbReference type="InterPro" id="IPR005147">
    <property type="entry name" value="tRNA_synthase_B5-dom"/>
</dbReference>
<keyword evidence="13 15" id="KW-0030">Aminoacyl-tRNA synthetase</keyword>
<dbReference type="InterPro" id="IPR002547">
    <property type="entry name" value="tRNA-bd_dom"/>
</dbReference>
<evidence type="ECO:0000259" key="19">
    <source>
        <dbReference type="PROSITE" id="PS51483"/>
    </source>
</evidence>
<dbReference type="Pfam" id="PF03147">
    <property type="entry name" value="FDX-ACB"/>
    <property type="match status" value="1"/>
</dbReference>
<dbReference type="CDD" id="cd00769">
    <property type="entry name" value="PheRS_beta_core"/>
    <property type="match status" value="1"/>
</dbReference>
<dbReference type="NCBIfam" id="TIGR00472">
    <property type="entry name" value="pheT_bact"/>
    <property type="match status" value="1"/>
</dbReference>
<dbReference type="GO" id="GO:0009328">
    <property type="term" value="C:phenylalanine-tRNA ligase complex"/>
    <property type="evidence" value="ECO:0007669"/>
    <property type="project" value="TreeGrafter"/>
</dbReference>
<evidence type="ECO:0000256" key="1">
    <source>
        <dbReference type="ARBA" id="ARBA00004496"/>
    </source>
</evidence>
<accession>A0A1S2LR78</accession>
<evidence type="ECO:0000256" key="5">
    <source>
        <dbReference type="ARBA" id="ARBA00022555"/>
    </source>
</evidence>
<dbReference type="InterPro" id="IPR005121">
    <property type="entry name" value="Fdx_antiC-bd"/>
</dbReference>
<dbReference type="InterPro" id="IPR045864">
    <property type="entry name" value="aa-tRNA-synth_II/BPL/LPL"/>
</dbReference>
<keyword evidence="7 15" id="KW-0479">Metal-binding</keyword>
<dbReference type="AlphaFoldDB" id="A0A1S2LR78"/>
<gene>
    <name evidence="15" type="primary">pheT</name>
    <name evidence="20" type="ORF">BKP37_09420</name>
</gene>
<evidence type="ECO:0000256" key="13">
    <source>
        <dbReference type="ARBA" id="ARBA00023146"/>
    </source>
</evidence>
<evidence type="ECO:0000256" key="11">
    <source>
        <dbReference type="ARBA" id="ARBA00022884"/>
    </source>
</evidence>
<dbReference type="GO" id="GO:0000049">
    <property type="term" value="F:tRNA binding"/>
    <property type="evidence" value="ECO:0007669"/>
    <property type="project" value="UniProtKB-UniRule"/>
</dbReference>
<dbReference type="GO" id="GO:0140096">
    <property type="term" value="F:catalytic activity, acting on a protein"/>
    <property type="evidence" value="ECO:0007669"/>
    <property type="project" value="UniProtKB-ARBA"/>
</dbReference>
<dbReference type="Proteomes" id="UP000179524">
    <property type="component" value="Unassembled WGS sequence"/>
</dbReference>
<dbReference type="OrthoDB" id="9805455at2"/>
<dbReference type="GO" id="GO:0016740">
    <property type="term" value="F:transferase activity"/>
    <property type="evidence" value="ECO:0007669"/>
    <property type="project" value="UniProtKB-ARBA"/>
</dbReference>
<evidence type="ECO:0000256" key="4">
    <source>
        <dbReference type="ARBA" id="ARBA00022490"/>
    </source>
</evidence>
<dbReference type="PROSITE" id="PS51447">
    <property type="entry name" value="FDX_ACB"/>
    <property type="match status" value="1"/>
</dbReference>
<evidence type="ECO:0000256" key="12">
    <source>
        <dbReference type="ARBA" id="ARBA00022917"/>
    </source>
</evidence>
<evidence type="ECO:0000256" key="3">
    <source>
        <dbReference type="ARBA" id="ARBA00011209"/>
    </source>
</evidence>
<dbReference type="Gene3D" id="2.40.50.140">
    <property type="entry name" value="Nucleic acid-binding proteins"/>
    <property type="match status" value="1"/>
</dbReference>
<feature type="binding site" evidence="15">
    <location>
        <position position="471"/>
    </location>
    <ligand>
        <name>Mg(2+)</name>
        <dbReference type="ChEBI" id="CHEBI:18420"/>
        <note>shared with alpha subunit</note>
    </ligand>
</feature>
<dbReference type="GO" id="GO:0006432">
    <property type="term" value="P:phenylalanyl-tRNA aminoacylation"/>
    <property type="evidence" value="ECO:0007669"/>
    <property type="project" value="UniProtKB-UniRule"/>
</dbReference>
<dbReference type="InterPro" id="IPR036690">
    <property type="entry name" value="Fdx_antiC-bd_sf"/>
</dbReference>
<keyword evidence="5 16" id="KW-0820">tRNA-binding</keyword>
<dbReference type="SUPFAM" id="SSF56037">
    <property type="entry name" value="PheT/TilS domain"/>
    <property type="match status" value="1"/>
</dbReference>
<dbReference type="Pfam" id="PF01588">
    <property type="entry name" value="tRNA_bind"/>
    <property type="match status" value="1"/>
</dbReference>
<dbReference type="InterPro" id="IPR041616">
    <property type="entry name" value="PheRS_beta_core"/>
</dbReference>
<dbReference type="InterPro" id="IPR009061">
    <property type="entry name" value="DNA-bd_dom_put_sf"/>
</dbReference>
<dbReference type="SMART" id="SM00896">
    <property type="entry name" value="FDX-ACB"/>
    <property type="match status" value="1"/>
</dbReference>
<dbReference type="FunFam" id="3.30.930.10:FF:000022">
    <property type="entry name" value="Phenylalanine--tRNA ligase beta subunit"/>
    <property type="match status" value="1"/>
</dbReference>
<dbReference type="PROSITE" id="PS50886">
    <property type="entry name" value="TRBD"/>
    <property type="match status" value="1"/>
</dbReference>
<evidence type="ECO:0000256" key="9">
    <source>
        <dbReference type="ARBA" id="ARBA00022840"/>
    </source>
</evidence>
<dbReference type="InterPro" id="IPR045060">
    <property type="entry name" value="Phe-tRNA-ligase_IIc_bsu"/>
</dbReference>
<evidence type="ECO:0000256" key="15">
    <source>
        <dbReference type="HAMAP-Rule" id="MF_00283"/>
    </source>
</evidence>
<comment type="caution">
    <text evidence="20">The sequence shown here is derived from an EMBL/GenBank/DDBJ whole genome shotgun (WGS) entry which is preliminary data.</text>
</comment>
<keyword evidence="8 15" id="KW-0547">Nucleotide-binding</keyword>
<evidence type="ECO:0000256" key="14">
    <source>
        <dbReference type="ARBA" id="ARBA00049255"/>
    </source>
</evidence>
<evidence type="ECO:0000256" key="8">
    <source>
        <dbReference type="ARBA" id="ARBA00022741"/>
    </source>
</evidence>
<keyword evidence="11 16" id="KW-0694">RNA-binding</keyword>
<evidence type="ECO:0000256" key="10">
    <source>
        <dbReference type="ARBA" id="ARBA00022842"/>
    </source>
</evidence>
<dbReference type="RefSeq" id="WP_071309353.1">
    <property type="nucleotide sequence ID" value="NZ_MLQR01000025.1"/>
</dbReference>
<keyword evidence="9 15" id="KW-0067">ATP-binding</keyword>
<dbReference type="InterPro" id="IPR020825">
    <property type="entry name" value="Phe-tRNA_synthase-like_B3/B4"/>
</dbReference>
<comment type="subunit">
    <text evidence="3 15">Tetramer of two alpha and two beta subunits.</text>
</comment>
<keyword evidence="4 15" id="KW-0963">Cytoplasm</keyword>
<dbReference type="InterPro" id="IPR004532">
    <property type="entry name" value="Phe-tRNA-ligase_IIc_bsu_bact"/>
</dbReference>
<dbReference type="NCBIfam" id="NF045760">
    <property type="entry name" value="YtpR"/>
    <property type="match status" value="1"/>
</dbReference>
<dbReference type="SUPFAM" id="SSF55681">
    <property type="entry name" value="Class II aaRS and biotin synthetases"/>
    <property type="match status" value="1"/>
</dbReference>
<feature type="binding site" evidence="15">
    <location>
        <position position="462"/>
    </location>
    <ligand>
        <name>Mg(2+)</name>
        <dbReference type="ChEBI" id="CHEBI:18420"/>
        <note>shared with alpha subunit</note>
    </ligand>
</feature>
<keyword evidence="6 15" id="KW-0436">Ligase</keyword>
<dbReference type="SUPFAM" id="SSF50249">
    <property type="entry name" value="Nucleic acid-binding proteins"/>
    <property type="match status" value="1"/>
</dbReference>
<evidence type="ECO:0000256" key="16">
    <source>
        <dbReference type="PROSITE-ProRule" id="PRU00209"/>
    </source>
</evidence>
<dbReference type="PROSITE" id="PS51483">
    <property type="entry name" value="B5"/>
    <property type="match status" value="1"/>
</dbReference>
<keyword evidence="10 15" id="KW-0460">Magnesium</keyword>
<comment type="subcellular location">
    <subcellularLocation>
        <location evidence="1 15">Cytoplasm</location>
    </subcellularLocation>
</comment>
<keyword evidence="12 15" id="KW-0648">Protein biosynthesis</keyword>
<dbReference type="Pfam" id="PF17759">
    <property type="entry name" value="tRNA_synthFbeta"/>
    <property type="match status" value="1"/>
</dbReference>
<dbReference type="SUPFAM" id="SSF46955">
    <property type="entry name" value="Putative DNA-binding domain"/>
    <property type="match status" value="1"/>
</dbReference>
<dbReference type="InterPro" id="IPR033714">
    <property type="entry name" value="tRNA_bind_bactPheRS"/>
</dbReference>
<organism evidence="20 21">
    <name type="scientific">Anaerobacillus alkalilacustris</name>
    <dbReference type="NCBI Taxonomy" id="393763"/>
    <lineage>
        <taxon>Bacteria</taxon>
        <taxon>Bacillati</taxon>
        <taxon>Bacillota</taxon>
        <taxon>Bacilli</taxon>
        <taxon>Bacillales</taxon>
        <taxon>Bacillaceae</taxon>
        <taxon>Anaerobacillus</taxon>
    </lineage>
</organism>
<dbReference type="SUPFAM" id="SSF54991">
    <property type="entry name" value="Anticodon-binding domain of PheRS"/>
    <property type="match status" value="1"/>
</dbReference>
<evidence type="ECO:0000256" key="7">
    <source>
        <dbReference type="ARBA" id="ARBA00022723"/>
    </source>
</evidence>
<evidence type="ECO:0000256" key="6">
    <source>
        <dbReference type="ARBA" id="ARBA00022598"/>
    </source>
</evidence>
<evidence type="ECO:0000313" key="20">
    <source>
        <dbReference type="EMBL" id="OIJ13895.1"/>
    </source>
</evidence>
<dbReference type="EC" id="6.1.1.20" evidence="15"/>
<dbReference type="PANTHER" id="PTHR10947">
    <property type="entry name" value="PHENYLALANYL-TRNA SYNTHETASE BETA CHAIN AND LEUCINE-RICH REPEAT-CONTAINING PROTEIN 47"/>
    <property type="match status" value="1"/>
</dbReference>
<evidence type="ECO:0000259" key="18">
    <source>
        <dbReference type="PROSITE" id="PS51447"/>
    </source>
</evidence>
<dbReference type="GO" id="GO:0000287">
    <property type="term" value="F:magnesium ion binding"/>
    <property type="evidence" value="ECO:0007669"/>
    <property type="project" value="UniProtKB-UniRule"/>
</dbReference>
<reference evidence="20 21" key="1">
    <citation type="submission" date="2016-10" db="EMBL/GenBank/DDBJ databases">
        <title>Draft genome sequences of four alkaliphilic bacteria belonging to the Anaerobacillus genus.</title>
        <authorList>
            <person name="Bassil N.M."/>
            <person name="Lloyd J.R."/>
        </authorList>
    </citation>
    <scope>NUCLEOTIDE SEQUENCE [LARGE SCALE GENOMIC DNA]</scope>
    <source>
        <strain evidence="20 21">DSM 18345</strain>
    </source>
</reference>
<dbReference type="GO" id="GO:0004826">
    <property type="term" value="F:phenylalanine-tRNA ligase activity"/>
    <property type="evidence" value="ECO:0007669"/>
    <property type="project" value="UniProtKB-UniRule"/>
</dbReference>
<proteinExistence type="inferred from homology"/>
<dbReference type="FunFam" id="2.40.50.140:FF:000045">
    <property type="entry name" value="Phenylalanine--tRNA ligase beta subunit"/>
    <property type="match status" value="1"/>
</dbReference>
<keyword evidence="21" id="KW-1185">Reference proteome</keyword>
<sequence length="808" mass="89433">MLVSFNWLKDYVELNDISAVELAERLTRSGVEVDIVHSLNKGVKNVVIGHVVKREQHPDADKLSLCQVDIGEEEPVQIVCGAKNVAEGQKVAVAKVGAVLPGNFKIKKAKLRGQASNGMICSLQELGVETKFVPKEVSEGIFVFPNDVEVGKDALDYLNLHDEVLELGLTPNRADCLSMLGVAYEVGAILGAEVSIPTTNLPKGSELASDYIKVDVEALEDNPMYRAMIIKDVKVGPSPLWLQNRLMAAGIRPISNVVDVTNYVLLEYGQPLHAFDYDLFGSKQVVVRRASEGEEIVTLDDVTRKLSSDHLVITNGSEPVAVAGVMGGAKSEVNEGTTTILLEAAYFKGPTIRKASKDLGLRSDSSVRYEKGIDPNRVVLAQERAATLISELSGGTVLEGFVEINELDVKPSPVEISIERLNKALGTDLTIDVVERIFKRLQFLYSNNGDLLTVYVPTRRPDITIEADLREEVARLYGYDHIPTTLPVGLTTAGALTQRQLRRRKVRKFLESVGLDQIITYSLTNSSKAKGFGKKLENVQPVRLAMPMSEDRSTLRTSLIPHVLDVIQYNHNRKIDDVAIYEVGSIFLSEEKELSTQPTEKEMVAGAFTGTWHSHLWQGEKKKVDFFVAKGVLEGLFESLGVSESIRYETAKRDSLHPGRTAAIKLEGKEIGFIGQVHPILQKELDINETYVFQFDLETVLEFHPKSVFYDEIPKYPAISRDIALVVDEKINAKHVMDVIEDHGGKLLKSVQLFDLYQGEKMESGHKSLAFSLTYFDPSKTLTDEEVTKVHNTVLEGLQDKLGVTLRA</sequence>
<dbReference type="CDD" id="cd02796">
    <property type="entry name" value="tRNA_bind_bactPheRS"/>
    <property type="match status" value="1"/>
</dbReference>
<dbReference type="Pfam" id="PF03484">
    <property type="entry name" value="B5"/>
    <property type="match status" value="1"/>
</dbReference>
<dbReference type="Gene3D" id="3.30.70.380">
    <property type="entry name" value="Ferrodoxin-fold anticodon-binding domain"/>
    <property type="match status" value="1"/>
</dbReference>
<evidence type="ECO:0000256" key="2">
    <source>
        <dbReference type="ARBA" id="ARBA00008653"/>
    </source>
</evidence>
<dbReference type="SMART" id="SM00873">
    <property type="entry name" value="B3_4"/>
    <property type="match status" value="1"/>
</dbReference>
<comment type="cofactor">
    <cofactor evidence="15">
        <name>Mg(2+)</name>
        <dbReference type="ChEBI" id="CHEBI:18420"/>
    </cofactor>
    <text evidence="15">Binds 2 magnesium ions per tetramer.</text>
</comment>
<comment type="similarity">
    <text evidence="2 15">Belongs to the phenylalanyl-tRNA synthetase beta subunit family. Type 1 subfamily.</text>
</comment>
<name>A0A1S2LR78_9BACI</name>
<dbReference type="HAMAP" id="MF_00283">
    <property type="entry name" value="Phe_tRNA_synth_beta1"/>
    <property type="match status" value="1"/>
</dbReference>
<dbReference type="Gene3D" id="3.50.40.10">
    <property type="entry name" value="Phenylalanyl-trna Synthetase, Chain B, domain 3"/>
    <property type="match status" value="1"/>
</dbReference>
<comment type="catalytic activity">
    <reaction evidence="14 15">
        <text>tRNA(Phe) + L-phenylalanine + ATP = L-phenylalanyl-tRNA(Phe) + AMP + diphosphate + H(+)</text>
        <dbReference type="Rhea" id="RHEA:19413"/>
        <dbReference type="Rhea" id="RHEA-COMP:9668"/>
        <dbReference type="Rhea" id="RHEA-COMP:9699"/>
        <dbReference type="ChEBI" id="CHEBI:15378"/>
        <dbReference type="ChEBI" id="CHEBI:30616"/>
        <dbReference type="ChEBI" id="CHEBI:33019"/>
        <dbReference type="ChEBI" id="CHEBI:58095"/>
        <dbReference type="ChEBI" id="CHEBI:78442"/>
        <dbReference type="ChEBI" id="CHEBI:78531"/>
        <dbReference type="ChEBI" id="CHEBI:456215"/>
        <dbReference type="EC" id="6.1.1.20"/>
    </reaction>
</comment>
<feature type="domain" description="TRNA-binding" evidence="17">
    <location>
        <begin position="40"/>
        <end position="155"/>
    </location>
</feature>